<keyword evidence="4" id="KW-1185">Reference proteome</keyword>
<dbReference type="GO" id="GO:0005886">
    <property type="term" value="C:plasma membrane"/>
    <property type="evidence" value="ECO:0007669"/>
    <property type="project" value="InterPro"/>
</dbReference>
<feature type="compositionally biased region" description="Polar residues" evidence="1">
    <location>
        <begin position="253"/>
        <end position="272"/>
    </location>
</feature>
<evidence type="ECO:0000313" key="2">
    <source>
        <dbReference type="EMBL" id="KAF5792359.1"/>
    </source>
</evidence>
<dbReference type="FunCoup" id="A0A251TYB2">
    <property type="interactions" value="946"/>
</dbReference>
<gene>
    <name evidence="3" type="primary">BKI1</name>
    <name evidence="3" type="ORF">HannXRQ_Chr09g0267891</name>
    <name evidence="2" type="ORF">HanXRQr2_Chr09g0405111</name>
</gene>
<feature type="region of interest" description="Disordered" evidence="1">
    <location>
        <begin position="253"/>
        <end position="316"/>
    </location>
</feature>
<dbReference type="STRING" id="4232.A0A251TYB2"/>
<dbReference type="OrthoDB" id="1709800at2759"/>
<feature type="compositionally biased region" description="Basic and acidic residues" evidence="1">
    <location>
        <begin position="200"/>
        <end position="218"/>
    </location>
</feature>
<dbReference type="OMA" id="QVLKRYM"/>
<evidence type="ECO:0000313" key="3">
    <source>
        <dbReference type="EMBL" id="OTG16117.1"/>
    </source>
</evidence>
<dbReference type="Proteomes" id="UP000215914">
    <property type="component" value="Chromosome 9"/>
</dbReference>
<feature type="region of interest" description="Disordered" evidence="1">
    <location>
        <begin position="31"/>
        <end position="96"/>
    </location>
</feature>
<accession>A0A251TYB2</accession>
<reference evidence="2" key="3">
    <citation type="submission" date="2020-06" db="EMBL/GenBank/DDBJ databases">
        <title>Helianthus annuus Genome sequencing and assembly Release 2.</title>
        <authorList>
            <person name="Gouzy J."/>
            <person name="Langlade N."/>
            <person name="Munos S."/>
        </authorList>
    </citation>
    <scope>NUCLEOTIDE SEQUENCE</scope>
    <source>
        <tissue evidence="2">Leaves</tissue>
    </source>
</reference>
<name>A0A251TYB2_HELAN</name>
<feature type="compositionally biased region" description="Low complexity" evidence="1">
    <location>
        <begin position="38"/>
        <end position="52"/>
    </location>
</feature>
<reference evidence="2 4" key="1">
    <citation type="journal article" date="2017" name="Nature">
        <title>The sunflower genome provides insights into oil metabolism, flowering and Asterid evolution.</title>
        <authorList>
            <person name="Badouin H."/>
            <person name="Gouzy J."/>
            <person name="Grassa C.J."/>
            <person name="Murat F."/>
            <person name="Staton S.E."/>
            <person name="Cottret L."/>
            <person name="Lelandais-Briere C."/>
            <person name="Owens G.L."/>
            <person name="Carrere S."/>
            <person name="Mayjonade B."/>
            <person name="Legrand L."/>
            <person name="Gill N."/>
            <person name="Kane N.C."/>
            <person name="Bowers J.E."/>
            <person name="Hubner S."/>
            <person name="Bellec A."/>
            <person name="Berard A."/>
            <person name="Berges H."/>
            <person name="Blanchet N."/>
            <person name="Boniface M.C."/>
            <person name="Brunel D."/>
            <person name="Catrice O."/>
            <person name="Chaidir N."/>
            <person name="Claudel C."/>
            <person name="Donnadieu C."/>
            <person name="Faraut T."/>
            <person name="Fievet G."/>
            <person name="Helmstetter N."/>
            <person name="King M."/>
            <person name="Knapp S.J."/>
            <person name="Lai Z."/>
            <person name="Le Paslier M.C."/>
            <person name="Lippi Y."/>
            <person name="Lorenzon L."/>
            <person name="Mandel J.R."/>
            <person name="Marage G."/>
            <person name="Marchand G."/>
            <person name="Marquand E."/>
            <person name="Bret-Mestries E."/>
            <person name="Morien E."/>
            <person name="Nambeesan S."/>
            <person name="Nguyen T."/>
            <person name="Pegot-Espagnet P."/>
            <person name="Pouilly N."/>
            <person name="Raftis F."/>
            <person name="Sallet E."/>
            <person name="Schiex T."/>
            <person name="Thomas J."/>
            <person name="Vandecasteele C."/>
            <person name="Vares D."/>
            <person name="Vear F."/>
            <person name="Vautrin S."/>
            <person name="Crespi M."/>
            <person name="Mangin B."/>
            <person name="Burke J.M."/>
            <person name="Salse J."/>
            <person name="Munos S."/>
            <person name="Vincourt P."/>
            <person name="Rieseberg L.H."/>
            <person name="Langlade N.B."/>
        </authorList>
    </citation>
    <scope>NUCLEOTIDE SEQUENCE [LARGE SCALE GENOMIC DNA]</scope>
    <source>
        <strain evidence="4">cv. SF193</strain>
        <tissue evidence="2">Leaves</tissue>
    </source>
</reference>
<protein>
    <submittedName>
        <fullName evidence="2">BKI1/putative membrane-associated kinase regulator 1/3/4</fullName>
    </submittedName>
    <submittedName>
        <fullName evidence="3">Putative BRI1 kinase inhibitor 1</fullName>
    </submittedName>
</protein>
<dbReference type="GO" id="GO:0019210">
    <property type="term" value="F:kinase inhibitor activity"/>
    <property type="evidence" value="ECO:0007669"/>
    <property type="project" value="InterPro"/>
</dbReference>
<feature type="compositionally biased region" description="Polar residues" evidence="1">
    <location>
        <begin position="293"/>
        <end position="316"/>
    </location>
</feature>
<reference evidence="3" key="2">
    <citation type="submission" date="2017-02" db="EMBL/GenBank/DDBJ databases">
        <title>Sunflower complete genome.</title>
        <authorList>
            <person name="Langlade N."/>
            <person name="Munos S."/>
        </authorList>
    </citation>
    <scope>NUCLEOTIDE SEQUENCE [LARGE SCALE GENOMIC DNA]</scope>
    <source>
        <tissue evidence="3">Leaves</tissue>
    </source>
</reference>
<organism evidence="3 4">
    <name type="scientific">Helianthus annuus</name>
    <name type="common">Common sunflower</name>
    <dbReference type="NCBI Taxonomy" id="4232"/>
    <lineage>
        <taxon>Eukaryota</taxon>
        <taxon>Viridiplantae</taxon>
        <taxon>Streptophyta</taxon>
        <taxon>Embryophyta</taxon>
        <taxon>Tracheophyta</taxon>
        <taxon>Spermatophyta</taxon>
        <taxon>Magnoliopsida</taxon>
        <taxon>eudicotyledons</taxon>
        <taxon>Gunneridae</taxon>
        <taxon>Pentapetalae</taxon>
        <taxon>asterids</taxon>
        <taxon>campanulids</taxon>
        <taxon>Asterales</taxon>
        <taxon>Asteraceae</taxon>
        <taxon>Asteroideae</taxon>
        <taxon>Heliantheae alliance</taxon>
        <taxon>Heliantheae</taxon>
        <taxon>Helianthus</taxon>
    </lineage>
</organism>
<dbReference type="AlphaFoldDB" id="A0A251TYB2"/>
<evidence type="ECO:0000256" key="1">
    <source>
        <dbReference type="SAM" id="MobiDB-lite"/>
    </source>
</evidence>
<sequence length="347" mass="39282">MEVVNMRDHKLQNDHQTYMKKLEATTLQETIQNPSPPQTATASPPSASQSPTHEFSFTISLNPNPPQKSTQDGHKYNTYIDNDNDNHNHNHRSFTPPPEPLTAIDLSPADDIFFHGHLLPLHLLSHLPISPRSSTNSMDSFTLPMKDILKDQNNPIGNTSFHYHHRNTFSEFNLPNNNVTQTRPKSKSFSIFSRPKWKKGSLDEREVDHENQDQERHNNSKKKLKLEVAQLIKRYMKMVRPFMSFTKAKRPNTEFNRQPHSFSGNLVSSRSSLPVEMNRSDRKRGKYSAPVSMRTSPTNSGILHASGTVSPAKSTTSDSTMEELQAAIQAAIAHCKNSIAIEDKVQP</sequence>
<dbReference type="EMBL" id="MNCJ02000324">
    <property type="protein sequence ID" value="KAF5792359.1"/>
    <property type="molecule type" value="Genomic_DNA"/>
</dbReference>
<evidence type="ECO:0000313" key="4">
    <source>
        <dbReference type="Proteomes" id="UP000215914"/>
    </source>
</evidence>
<dbReference type="PANTHER" id="PTHR33312">
    <property type="entry name" value="MEMBRANE-ASSOCIATED KINASE REGULATOR 4-RELATED"/>
    <property type="match status" value="1"/>
</dbReference>
<feature type="compositionally biased region" description="Polar residues" evidence="1">
    <location>
        <begin position="53"/>
        <end position="70"/>
    </location>
</feature>
<dbReference type="Gramene" id="mRNA:HanXRQr2_Chr09g0405111">
    <property type="protein sequence ID" value="CDS:HanXRQr2_Chr09g0405111.1"/>
    <property type="gene ID" value="HanXRQr2_Chr09g0405111"/>
</dbReference>
<feature type="compositionally biased region" description="Polar residues" evidence="1">
    <location>
        <begin position="174"/>
        <end position="191"/>
    </location>
</feature>
<proteinExistence type="predicted"/>
<dbReference type="InParanoid" id="A0A251TYB2"/>
<dbReference type="EMBL" id="CM007898">
    <property type="protein sequence ID" value="OTG16117.1"/>
    <property type="molecule type" value="Genomic_DNA"/>
</dbReference>
<dbReference type="InterPro" id="IPR039620">
    <property type="entry name" value="BKI1/MAKR1/3/4"/>
</dbReference>
<feature type="region of interest" description="Disordered" evidence="1">
    <location>
        <begin position="174"/>
        <end position="221"/>
    </location>
</feature>
<dbReference type="PANTHER" id="PTHR33312:SF38">
    <property type="entry name" value="MEMBRANE-ASSOCIATED KINASE REGULATOR 1_3_4-RELATED"/>
    <property type="match status" value="1"/>
</dbReference>